<organism evidence="1">
    <name type="scientific">Pithovirus LCPAC404</name>
    <dbReference type="NCBI Taxonomy" id="2506597"/>
    <lineage>
        <taxon>Viruses</taxon>
        <taxon>Pithoviruses</taxon>
    </lineage>
</organism>
<name>A0A481ZF76_9VIRU</name>
<proteinExistence type="predicted"/>
<dbReference type="InterPro" id="IPR036249">
    <property type="entry name" value="Thioredoxin-like_sf"/>
</dbReference>
<dbReference type="SUPFAM" id="SSF52833">
    <property type="entry name" value="Thioredoxin-like"/>
    <property type="match status" value="1"/>
</dbReference>
<accession>A0A481ZF76</accession>
<sequence length="153" mass="16996">MTTETEYAINSATLSLFGQNSVLILEDSHFTTSHKSLINLDINKSDIKNIKCTLILFYSNNQESLELIRIWGAVASQTPGVVFSAVNLDTCKSVLSAFTMLNSINHSLYWARLQSVPFILIYNGAEPTAMYSGDRNIETIAKFALMLTCSVNF</sequence>
<evidence type="ECO:0000313" key="1">
    <source>
        <dbReference type="EMBL" id="QBK93569.1"/>
    </source>
</evidence>
<protein>
    <submittedName>
        <fullName evidence="1">Thioredoxin-like protein</fullName>
    </submittedName>
</protein>
<reference evidence="1" key="1">
    <citation type="journal article" date="2019" name="MBio">
        <title>Virus Genomes from Deep Sea Sediments Expand the Ocean Megavirome and Support Independent Origins of Viral Gigantism.</title>
        <authorList>
            <person name="Backstrom D."/>
            <person name="Yutin N."/>
            <person name="Jorgensen S.L."/>
            <person name="Dharamshi J."/>
            <person name="Homa F."/>
            <person name="Zaremba-Niedwiedzka K."/>
            <person name="Spang A."/>
            <person name="Wolf Y.I."/>
            <person name="Koonin E.V."/>
            <person name="Ettema T.J."/>
        </authorList>
    </citation>
    <scope>NUCLEOTIDE SEQUENCE</scope>
</reference>
<gene>
    <name evidence="1" type="ORF">LCPAC404_02730</name>
</gene>
<dbReference type="EMBL" id="MK500598">
    <property type="protein sequence ID" value="QBK93569.1"/>
    <property type="molecule type" value="Genomic_DNA"/>
</dbReference>